<dbReference type="KEGG" id="hje:HacjB3_10485"/>
<dbReference type="SUPFAM" id="SSF46785">
    <property type="entry name" value="Winged helix' DNA-binding domain"/>
    <property type="match status" value="1"/>
</dbReference>
<evidence type="ECO:0000313" key="1">
    <source>
        <dbReference type="EMBL" id="ADJ15480.1"/>
    </source>
</evidence>
<dbReference type="Proteomes" id="UP000011645">
    <property type="component" value="Unassembled WGS sequence"/>
</dbReference>
<proteinExistence type="predicted"/>
<keyword evidence="4" id="KW-1185">Reference proteome</keyword>
<protein>
    <submittedName>
        <fullName evidence="1">Transcription regulator</fullName>
    </submittedName>
    <submittedName>
        <fullName evidence="2">Transcriptional regulator</fullName>
    </submittedName>
</protein>
<dbReference type="EMBL" id="CP002062">
    <property type="protein sequence ID" value="ADJ15480.1"/>
    <property type="molecule type" value="Genomic_DNA"/>
</dbReference>
<accession>D8J488</accession>
<dbReference type="EMBL" id="AOHV01000030">
    <property type="protein sequence ID" value="ELY36111.1"/>
    <property type="molecule type" value="Genomic_DNA"/>
</dbReference>
<dbReference type="PATRIC" id="fig|795797.18.peg.2094"/>
<dbReference type="Gene3D" id="1.10.10.10">
    <property type="entry name" value="Winged helix-like DNA-binding domain superfamily/Winged helix DNA-binding domain"/>
    <property type="match status" value="1"/>
</dbReference>
<dbReference type="AlphaFoldDB" id="D8J488"/>
<gene>
    <name evidence="1" type="ordered locus">HacjB3_10485</name>
    <name evidence="2" type="ORF">C497_12182</name>
</gene>
<dbReference type="HOGENOM" id="CLU_151709_0_0_2"/>
<reference evidence="1 3" key="1">
    <citation type="journal article" date="2010" name="J. Bacteriol.">
        <title>Complete genome sequence of Halalkalicoccus jeotgali B3(T), an extremely halophilic archaeon.</title>
        <authorList>
            <person name="Roh S.W."/>
            <person name="Nam Y.D."/>
            <person name="Nam S.H."/>
            <person name="Choi S.H."/>
            <person name="Park H.S."/>
            <person name="Bae J.W."/>
        </authorList>
    </citation>
    <scope>NUCLEOTIDE SEQUENCE [LARGE SCALE GENOMIC DNA]</scope>
    <source>
        <strain evidence="1">B3</strain>
        <strain evidence="3">DSM 18796 / CECT 7217 / JCM 14584 / KCTC 4019 / B3</strain>
    </source>
</reference>
<organism evidence="1 3">
    <name type="scientific">Halalkalicoccus jeotgali (strain DSM 18796 / CECT 7217 / JCM 14584 / KCTC 4019 / B3)</name>
    <dbReference type="NCBI Taxonomy" id="795797"/>
    <lineage>
        <taxon>Archaea</taxon>
        <taxon>Methanobacteriati</taxon>
        <taxon>Methanobacteriota</taxon>
        <taxon>Stenosarchaea group</taxon>
        <taxon>Halobacteria</taxon>
        <taxon>Halobacteriales</taxon>
        <taxon>Halococcaceae</taxon>
        <taxon>Halalkalicoccus</taxon>
    </lineage>
</organism>
<dbReference type="GeneID" id="9419907"/>
<dbReference type="eggNOG" id="arCOG00005">
    <property type="taxonomic scope" value="Archaea"/>
</dbReference>
<dbReference type="OrthoDB" id="380604at2157"/>
<sequence>MNVSTGLQRDLLYLIAGRERTPRPDLDRAIAEYYGAEIRHDRLTSNLDTLVETDLVESMRRDGTDHYTLTDRGRDEIEARREWESRHLDTDGE</sequence>
<dbReference type="InterPro" id="IPR036388">
    <property type="entry name" value="WH-like_DNA-bd_sf"/>
</dbReference>
<dbReference type="Proteomes" id="UP000000390">
    <property type="component" value="Chromosome"/>
</dbReference>
<name>D8J488_HALJB</name>
<evidence type="ECO:0000313" key="2">
    <source>
        <dbReference type="EMBL" id="ELY36111.1"/>
    </source>
</evidence>
<evidence type="ECO:0000313" key="4">
    <source>
        <dbReference type="Proteomes" id="UP000011645"/>
    </source>
</evidence>
<evidence type="ECO:0000313" key="3">
    <source>
        <dbReference type="Proteomes" id="UP000000390"/>
    </source>
</evidence>
<dbReference type="STRING" id="795797.HacjB3_10485"/>
<dbReference type="RefSeq" id="WP_008416997.1">
    <property type="nucleotide sequence ID" value="NC_014297.1"/>
</dbReference>
<reference evidence="2 4" key="2">
    <citation type="journal article" date="2014" name="PLoS Genet.">
        <title>Phylogenetically driven sequencing of extremely halophilic archaea reveals strategies for static and dynamic osmo-response.</title>
        <authorList>
            <person name="Becker E.A."/>
            <person name="Seitzer P.M."/>
            <person name="Tritt A."/>
            <person name="Larsen D."/>
            <person name="Krusor M."/>
            <person name="Yao A.I."/>
            <person name="Wu D."/>
            <person name="Madern D."/>
            <person name="Eisen J.A."/>
            <person name="Darling A.E."/>
            <person name="Facciotti M.T."/>
        </authorList>
    </citation>
    <scope>NUCLEOTIDE SEQUENCE [LARGE SCALE GENOMIC DNA]</scope>
    <source>
        <strain evidence="2">B3</strain>
        <strain evidence="4">DSM 18796 / CECT 7217 / JCM 14584 / KCTC 4019 / B3</strain>
    </source>
</reference>
<dbReference type="InterPro" id="IPR036390">
    <property type="entry name" value="WH_DNA-bd_sf"/>
</dbReference>